<dbReference type="GO" id="GO:0005524">
    <property type="term" value="F:ATP binding"/>
    <property type="evidence" value="ECO:0007669"/>
    <property type="project" value="UniProtKB-KW"/>
</dbReference>
<dbReference type="InterPro" id="IPR008271">
    <property type="entry name" value="Ser/Thr_kinase_AS"/>
</dbReference>
<dbReference type="AlphaFoldDB" id="A0A061ANH6"/>
<evidence type="ECO:0000259" key="3">
    <source>
        <dbReference type="PROSITE" id="PS50011"/>
    </source>
</evidence>
<dbReference type="GO" id="GO:0005737">
    <property type="term" value="C:cytoplasm"/>
    <property type="evidence" value="ECO:0007669"/>
    <property type="project" value="TreeGrafter"/>
</dbReference>
<protein>
    <submittedName>
        <fullName evidence="4">CYFA0S01e05358g1_1</fullName>
    </submittedName>
</protein>
<name>A0A061ANH6_CYBFA</name>
<reference evidence="4" key="1">
    <citation type="journal article" date="2014" name="Genome Announc.">
        <title>Genome sequence of the yeast Cyberlindnera fabianii (Hansenula fabianii).</title>
        <authorList>
            <person name="Freel K.C."/>
            <person name="Sarilar V."/>
            <person name="Neuveglise C."/>
            <person name="Devillers H."/>
            <person name="Friedrich A."/>
            <person name="Schacherer J."/>
        </authorList>
    </citation>
    <scope>NUCLEOTIDE SEQUENCE</scope>
    <source>
        <strain evidence="4">YJS4271</strain>
    </source>
</reference>
<keyword evidence="1" id="KW-0547">Nucleotide-binding</keyword>
<accession>A0A061ANH6</accession>
<dbReference type="Gene3D" id="1.10.510.10">
    <property type="entry name" value="Transferase(Phosphotransferase) domain 1"/>
    <property type="match status" value="1"/>
</dbReference>
<organism evidence="4">
    <name type="scientific">Cyberlindnera fabianii</name>
    <name type="common">Yeast</name>
    <name type="synonym">Hansenula fabianii</name>
    <dbReference type="NCBI Taxonomy" id="36022"/>
    <lineage>
        <taxon>Eukaryota</taxon>
        <taxon>Fungi</taxon>
        <taxon>Dikarya</taxon>
        <taxon>Ascomycota</taxon>
        <taxon>Saccharomycotina</taxon>
        <taxon>Saccharomycetes</taxon>
        <taxon>Phaffomycetales</taxon>
        <taxon>Phaffomycetaceae</taxon>
        <taxon>Cyberlindnera</taxon>
    </lineage>
</organism>
<dbReference type="InterPro" id="IPR000719">
    <property type="entry name" value="Prot_kinase_dom"/>
</dbReference>
<dbReference type="PROSITE" id="PS00108">
    <property type="entry name" value="PROTEIN_KINASE_ST"/>
    <property type="match status" value="1"/>
</dbReference>
<dbReference type="PANTHER" id="PTHR24346">
    <property type="entry name" value="MAP/MICROTUBULE AFFINITY-REGULATING KINASE"/>
    <property type="match status" value="1"/>
</dbReference>
<evidence type="ECO:0000256" key="1">
    <source>
        <dbReference type="ARBA" id="ARBA00022741"/>
    </source>
</evidence>
<dbReference type="SUPFAM" id="SSF56112">
    <property type="entry name" value="Protein kinase-like (PK-like)"/>
    <property type="match status" value="1"/>
</dbReference>
<dbReference type="Pfam" id="PF00069">
    <property type="entry name" value="Pkinase"/>
    <property type="match status" value="1"/>
</dbReference>
<sequence>MIPLHVSQRCIVSRTTRVIDGVERTVAVKKYFRKALRRQAMKTGLTDTEIVRRELHVMNSVTHSSIVSGLGIIETPTAIELIMEDGGDALVSKRTYSTEFTKRCLADVSSALSALHANNIVHMDIKPENIVFGGERAKICDFGSALKIQPHGKLPKFPQTTPAFSSPELCLMSLNATAVSTMASAKPLDMWALGVTLYSMVFGRMPFDCGENDDLQSCYASIIGDEIVLQECDSQLHQCVIGLLERDPKHRLTAAQVHKLIS</sequence>
<dbReference type="InterPro" id="IPR011009">
    <property type="entry name" value="Kinase-like_dom_sf"/>
</dbReference>
<gene>
    <name evidence="4" type="ORF">CYFA0S_01e05358g</name>
</gene>
<evidence type="ECO:0000256" key="2">
    <source>
        <dbReference type="ARBA" id="ARBA00022840"/>
    </source>
</evidence>
<proteinExistence type="predicted"/>
<evidence type="ECO:0000313" key="4">
    <source>
        <dbReference type="EMBL" id="CDR36894.1"/>
    </source>
</evidence>
<dbReference type="GO" id="GO:0035556">
    <property type="term" value="P:intracellular signal transduction"/>
    <property type="evidence" value="ECO:0007669"/>
    <property type="project" value="TreeGrafter"/>
</dbReference>
<dbReference type="PANTHER" id="PTHR24346:SF77">
    <property type="entry name" value="SERINE THREONINE PROTEIN KINASE"/>
    <property type="match status" value="1"/>
</dbReference>
<dbReference type="VEuPathDB" id="FungiDB:BON22_0600"/>
<dbReference type="EMBL" id="LK052886">
    <property type="protein sequence ID" value="CDR36894.1"/>
    <property type="molecule type" value="Genomic_DNA"/>
</dbReference>
<dbReference type="PhylomeDB" id="A0A061ANH6"/>
<dbReference type="Gene3D" id="3.30.200.20">
    <property type="entry name" value="Phosphorylase Kinase, domain 1"/>
    <property type="match status" value="1"/>
</dbReference>
<feature type="domain" description="Protein kinase" evidence="3">
    <location>
        <begin position="1"/>
        <end position="261"/>
    </location>
</feature>
<keyword evidence="2" id="KW-0067">ATP-binding</keyword>
<dbReference type="SMART" id="SM00220">
    <property type="entry name" value="S_TKc"/>
    <property type="match status" value="1"/>
</dbReference>
<dbReference type="PROSITE" id="PS50011">
    <property type="entry name" value="PROTEIN_KINASE_DOM"/>
    <property type="match status" value="1"/>
</dbReference>
<dbReference type="GO" id="GO:0004674">
    <property type="term" value="F:protein serine/threonine kinase activity"/>
    <property type="evidence" value="ECO:0007669"/>
    <property type="project" value="TreeGrafter"/>
</dbReference>
<dbReference type="OrthoDB" id="68483at2759"/>